<evidence type="ECO:0000313" key="2">
    <source>
        <dbReference type="EMBL" id="KAG7173648.1"/>
    </source>
</evidence>
<organism evidence="2 3">
    <name type="scientific">Homarus americanus</name>
    <name type="common">American lobster</name>
    <dbReference type="NCBI Taxonomy" id="6706"/>
    <lineage>
        <taxon>Eukaryota</taxon>
        <taxon>Metazoa</taxon>
        <taxon>Ecdysozoa</taxon>
        <taxon>Arthropoda</taxon>
        <taxon>Crustacea</taxon>
        <taxon>Multicrustacea</taxon>
        <taxon>Malacostraca</taxon>
        <taxon>Eumalacostraca</taxon>
        <taxon>Eucarida</taxon>
        <taxon>Decapoda</taxon>
        <taxon>Pleocyemata</taxon>
        <taxon>Astacidea</taxon>
        <taxon>Nephropoidea</taxon>
        <taxon>Nephropidae</taxon>
        <taxon>Homarus</taxon>
    </lineage>
</organism>
<proteinExistence type="predicted"/>
<reference evidence="2" key="1">
    <citation type="journal article" date="2021" name="Sci. Adv.">
        <title>The American lobster genome reveals insights on longevity, neural, and immune adaptations.</title>
        <authorList>
            <person name="Polinski J.M."/>
            <person name="Zimin A.V."/>
            <person name="Clark K.F."/>
            <person name="Kohn A.B."/>
            <person name="Sadowski N."/>
            <person name="Timp W."/>
            <person name="Ptitsyn A."/>
            <person name="Khanna P."/>
            <person name="Romanova D.Y."/>
            <person name="Williams P."/>
            <person name="Greenwood S.J."/>
            <person name="Moroz L.L."/>
            <person name="Walt D.R."/>
            <person name="Bodnar A.G."/>
        </authorList>
    </citation>
    <scope>NUCLEOTIDE SEQUENCE</scope>
    <source>
        <strain evidence="2">GMGI-L3</strain>
    </source>
</reference>
<feature type="transmembrane region" description="Helical" evidence="1">
    <location>
        <begin position="6"/>
        <end position="26"/>
    </location>
</feature>
<keyword evidence="1" id="KW-0812">Transmembrane</keyword>
<evidence type="ECO:0000313" key="3">
    <source>
        <dbReference type="Proteomes" id="UP000747542"/>
    </source>
</evidence>
<feature type="transmembrane region" description="Helical" evidence="1">
    <location>
        <begin position="38"/>
        <end position="59"/>
    </location>
</feature>
<keyword evidence="3" id="KW-1185">Reference proteome</keyword>
<dbReference type="Proteomes" id="UP000747542">
    <property type="component" value="Unassembled WGS sequence"/>
</dbReference>
<comment type="caution">
    <text evidence="2">The sequence shown here is derived from an EMBL/GenBank/DDBJ whole genome shotgun (WGS) entry which is preliminary data.</text>
</comment>
<gene>
    <name evidence="2" type="ORF">Hamer_G025029</name>
</gene>
<keyword evidence="1" id="KW-1133">Transmembrane helix</keyword>
<protein>
    <submittedName>
        <fullName evidence="2">Uncharacterized protein</fullName>
    </submittedName>
</protein>
<name>A0A8J5N6Q8_HOMAM</name>
<dbReference type="EMBL" id="JAHLQT010009095">
    <property type="protein sequence ID" value="KAG7173648.1"/>
    <property type="molecule type" value="Genomic_DNA"/>
</dbReference>
<accession>A0A8J5N6Q8</accession>
<keyword evidence="1" id="KW-0472">Membrane</keyword>
<evidence type="ECO:0000256" key="1">
    <source>
        <dbReference type="SAM" id="Phobius"/>
    </source>
</evidence>
<sequence>MNRFMWFFLVGVLLPLATSLVTYTFISMGSNALAVDETGALIIILTLIKLVLLSTQGIFPININKVFNNIIERGKRSPGSSSRNTNIIGSFDNSTLYQVPEVDVMPCIRRFLCELEVAARTSDNYLPKEPEVVMDRNLEEEVAPEEVDPISEMQDPMGDLSPRGLRALAVMEGLTGPSCELAYRLCPGRYTAPLAYRAIFEEINLIVHDYD</sequence>
<dbReference type="AlphaFoldDB" id="A0A8J5N6Q8"/>